<feature type="non-terminal residue" evidence="1">
    <location>
        <position position="60"/>
    </location>
</feature>
<name>A0A0F9CK87_9ZZZZ</name>
<organism evidence="1">
    <name type="scientific">marine sediment metagenome</name>
    <dbReference type="NCBI Taxonomy" id="412755"/>
    <lineage>
        <taxon>unclassified sequences</taxon>
        <taxon>metagenomes</taxon>
        <taxon>ecological metagenomes</taxon>
    </lineage>
</organism>
<accession>A0A0F9CK87</accession>
<comment type="caution">
    <text evidence="1">The sequence shown here is derived from an EMBL/GenBank/DDBJ whole genome shotgun (WGS) entry which is preliminary data.</text>
</comment>
<protein>
    <submittedName>
        <fullName evidence="1">Uncharacterized protein</fullName>
    </submittedName>
</protein>
<gene>
    <name evidence="1" type="ORF">LCGC14_2599170</name>
</gene>
<reference evidence="1" key="1">
    <citation type="journal article" date="2015" name="Nature">
        <title>Complex archaea that bridge the gap between prokaryotes and eukaryotes.</title>
        <authorList>
            <person name="Spang A."/>
            <person name="Saw J.H."/>
            <person name="Jorgensen S.L."/>
            <person name="Zaremba-Niedzwiedzka K."/>
            <person name="Martijn J."/>
            <person name="Lind A.E."/>
            <person name="van Eijk R."/>
            <person name="Schleper C."/>
            <person name="Guy L."/>
            <person name="Ettema T.J."/>
        </authorList>
    </citation>
    <scope>NUCLEOTIDE SEQUENCE</scope>
</reference>
<dbReference type="AlphaFoldDB" id="A0A0F9CK87"/>
<evidence type="ECO:0000313" key="1">
    <source>
        <dbReference type="EMBL" id="KKL06126.1"/>
    </source>
</evidence>
<sequence length="60" mass="6448">MQIGNSSSLFPFGRAIKIYNKAAFIGAVGSITSWNMDNPSSPYVRGNFSISSSVALDIFD</sequence>
<dbReference type="EMBL" id="LAZR01043836">
    <property type="protein sequence ID" value="KKL06126.1"/>
    <property type="molecule type" value="Genomic_DNA"/>
</dbReference>
<proteinExistence type="predicted"/>